<evidence type="ECO:0000313" key="1">
    <source>
        <dbReference type="EMBL" id="CAJ0579971.1"/>
    </source>
</evidence>
<name>A0AA36D3E1_9BILA</name>
<evidence type="ECO:0000313" key="2">
    <source>
        <dbReference type="Proteomes" id="UP001177023"/>
    </source>
</evidence>
<gene>
    <name evidence="1" type="ORF">MSPICULIGERA_LOCUS18174</name>
</gene>
<proteinExistence type="predicted"/>
<comment type="caution">
    <text evidence="1">The sequence shown here is derived from an EMBL/GenBank/DDBJ whole genome shotgun (WGS) entry which is preliminary data.</text>
</comment>
<reference evidence="1" key="1">
    <citation type="submission" date="2023-06" db="EMBL/GenBank/DDBJ databases">
        <authorList>
            <person name="Delattre M."/>
        </authorList>
    </citation>
    <scope>NUCLEOTIDE SEQUENCE</scope>
    <source>
        <strain evidence="1">AF72</strain>
    </source>
</reference>
<accession>A0AA36D3E1</accession>
<feature type="non-terminal residue" evidence="1">
    <location>
        <position position="1"/>
    </location>
</feature>
<sequence>MQVKRAREIIIGFEYTDNIVVRVDDRSVEWGGLLERFNREMDVTEMLRSLQSAKDLKLGTAYLDKLEQLSNGINISCQSCHIDYGIQMVERSLSGLVGKIRINEFVKSTQWTPYTDIIEKLVRANTGTFSQHCATAAAIFWTLKALLSVQSALKRRTIYEILRNVNKPNLDRARHQFEEAEMILKELDPGAFSILEAECEAQLLRDCFTKYKPGAVIFHVRFFANTRVGGPNYMLSCYQPEKSAHEVIVSLVLQLG</sequence>
<dbReference type="EMBL" id="CATQJA010002657">
    <property type="protein sequence ID" value="CAJ0579971.1"/>
    <property type="molecule type" value="Genomic_DNA"/>
</dbReference>
<protein>
    <submittedName>
        <fullName evidence="1">Uncharacterized protein</fullName>
    </submittedName>
</protein>
<dbReference type="AlphaFoldDB" id="A0AA36D3E1"/>
<organism evidence="1 2">
    <name type="scientific">Mesorhabditis spiculigera</name>
    <dbReference type="NCBI Taxonomy" id="96644"/>
    <lineage>
        <taxon>Eukaryota</taxon>
        <taxon>Metazoa</taxon>
        <taxon>Ecdysozoa</taxon>
        <taxon>Nematoda</taxon>
        <taxon>Chromadorea</taxon>
        <taxon>Rhabditida</taxon>
        <taxon>Rhabditina</taxon>
        <taxon>Rhabditomorpha</taxon>
        <taxon>Rhabditoidea</taxon>
        <taxon>Rhabditidae</taxon>
        <taxon>Mesorhabditinae</taxon>
        <taxon>Mesorhabditis</taxon>
    </lineage>
</organism>
<dbReference type="Proteomes" id="UP001177023">
    <property type="component" value="Unassembled WGS sequence"/>
</dbReference>
<keyword evidence="2" id="KW-1185">Reference proteome</keyword>